<dbReference type="InterPro" id="IPR011044">
    <property type="entry name" value="Quino_amine_DH_bsu"/>
</dbReference>
<dbReference type="InterPro" id="IPR036909">
    <property type="entry name" value="Cyt_c-like_dom_sf"/>
</dbReference>
<proteinExistence type="predicted"/>
<dbReference type="InterPro" id="IPR051200">
    <property type="entry name" value="Host-pathogen_enzymatic-act"/>
</dbReference>
<gene>
    <name evidence="2" type="ORF">NSMM_50006</name>
</gene>
<dbReference type="STRING" id="51642.NSMM_50006"/>
<name>A0A1G5SI12_9PROT</name>
<feature type="compositionally biased region" description="Polar residues" evidence="1">
    <location>
        <begin position="601"/>
        <end position="610"/>
    </location>
</feature>
<evidence type="ECO:0000256" key="1">
    <source>
        <dbReference type="SAM" id="MobiDB-lite"/>
    </source>
</evidence>
<dbReference type="AlphaFoldDB" id="A0A1G5SI12"/>
<dbReference type="PANTHER" id="PTHR47197:SF3">
    <property type="entry name" value="DIHYDRO-HEME D1 DEHYDROGENASE"/>
    <property type="match status" value="1"/>
</dbReference>
<evidence type="ECO:0000313" key="2">
    <source>
        <dbReference type="EMBL" id="SCZ86191.1"/>
    </source>
</evidence>
<dbReference type="SUPFAM" id="SSF46626">
    <property type="entry name" value="Cytochrome c"/>
    <property type="match status" value="2"/>
</dbReference>
<dbReference type="EMBL" id="FMWO01000058">
    <property type="protein sequence ID" value="SCZ86191.1"/>
    <property type="molecule type" value="Genomic_DNA"/>
</dbReference>
<dbReference type="InterPro" id="IPR015943">
    <property type="entry name" value="WD40/YVTN_repeat-like_dom_sf"/>
</dbReference>
<dbReference type="PANTHER" id="PTHR47197">
    <property type="entry name" value="PROTEIN NIRF"/>
    <property type="match status" value="1"/>
</dbReference>
<dbReference type="SUPFAM" id="SSF50969">
    <property type="entry name" value="YVTN repeat-like/Quinoprotein amine dehydrogenase"/>
    <property type="match status" value="1"/>
</dbReference>
<sequence>MDIRKFKIIAIILFLTMGLLADAIASDIKTNSSFVLFETGQVRPLALSPDGKTLFAVNTPDNRLEIFAIFDDRLNHLGSVSVGLEPIAVAARSNDEVWVVNHLSDSVSIIKLDKNFRERSILSKFLIKRSVGRVTQTLYVGDEPRDIVFAGEQSDRAFITTAHRGQNAPHDPQLTTPGVGRADVWVFDANATGNALGGTPLTIVNLFGDTPRALAASPDGKYVYAAVFHSGNKTTTLFEEAVTSDKGLPPPHTNFEVIMQPHTGLIVQFEGGKWIDNIGRDWSEQVRFSLPDKDVFVINANANPPAQVSGETGFFSGVGTVLFNMLVNPINGNVYVANTDARNLTRFEGPGNFGGSTVRGHSHESQITVLDVDGSVKTRHLNKHIDFDLCCDAIPNDENARSLAFPMDMAITRDGKTLYVVAFGSSKIGVFDTESLENDNFEPSLDNQIAVSGGGPSGIVLNAANDRLYVLTRFNNSISVIDTSEKKELANVSMYNPEPESVVNGRPFLYDATFTSSHGDSACASCHVFGDFDSLAWDLGDPDFFEIENPGPFSLLPAEAGFPLSVHFRPVKGPMTTQSLRGLANHGPMHWRGDRTGGNDEPSSQPDSGTFNEDLAFKKFNVAFEGLNGRHEQLNDNDMQAFTDFILQITYPPNPIRNLDNSLTLDQSKGRDFFFGEKSDTFFNCNGCHVLDHDGNREFGVAKPGFFGTDGKYSFEFETQVFKTPHLRNLYQKVGMFGQAVTSPGTIGTPFFLPEPLNSNAFMGDQIRGFGFLHDGSTDTLSRFHGSVVFAQRPAEHPLPNPGGFTLDANGIAKRQQVEQFLLAFDSNLAPIVGQQVTLTRRNKEWTQPRLDLLIERSEAGECDLVAKRNSRLREFGYLYRGDGTFVRDSQRKRPISDKALRKIANRPHGEITYTCVPPGSGIRIALDRDEDGLWNGDEWNINFTQAQNDHP</sequence>
<reference evidence="2 3" key="1">
    <citation type="submission" date="2016-10" db="EMBL/GenBank/DDBJ databases">
        <authorList>
            <person name="de Groot N.N."/>
        </authorList>
    </citation>
    <scope>NUCLEOTIDE SEQUENCE [LARGE SCALE GENOMIC DNA]</scope>
    <source>
        <strain evidence="2">1</strain>
    </source>
</reference>
<dbReference type="Proteomes" id="UP000198729">
    <property type="component" value="Unassembled WGS sequence"/>
</dbReference>
<accession>A0A1G5SI12</accession>
<organism evidence="2 3">
    <name type="scientific">Nitrosomonas mobilis</name>
    <dbReference type="NCBI Taxonomy" id="51642"/>
    <lineage>
        <taxon>Bacteria</taxon>
        <taxon>Pseudomonadati</taxon>
        <taxon>Pseudomonadota</taxon>
        <taxon>Betaproteobacteria</taxon>
        <taxon>Nitrosomonadales</taxon>
        <taxon>Nitrosomonadaceae</taxon>
        <taxon>Nitrosomonas</taxon>
    </lineage>
</organism>
<keyword evidence="3" id="KW-1185">Reference proteome</keyword>
<feature type="region of interest" description="Disordered" evidence="1">
    <location>
        <begin position="583"/>
        <end position="610"/>
    </location>
</feature>
<dbReference type="RefSeq" id="WP_218121082.1">
    <property type="nucleotide sequence ID" value="NZ_FMWO01000058.1"/>
</dbReference>
<evidence type="ECO:0000313" key="3">
    <source>
        <dbReference type="Proteomes" id="UP000198729"/>
    </source>
</evidence>
<dbReference type="GO" id="GO:0020037">
    <property type="term" value="F:heme binding"/>
    <property type="evidence" value="ECO:0007669"/>
    <property type="project" value="InterPro"/>
</dbReference>
<dbReference type="Gene3D" id="2.130.10.10">
    <property type="entry name" value="YVTN repeat-like/Quinoprotein amine dehydrogenase"/>
    <property type="match status" value="2"/>
</dbReference>
<dbReference type="GO" id="GO:0009055">
    <property type="term" value="F:electron transfer activity"/>
    <property type="evidence" value="ECO:0007669"/>
    <property type="project" value="InterPro"/>
</dbReference>
<protein>
    <submittedName>
        <fullName evidence="2">Uncharacterized protein</fullName>
    </submittedName>
</protein>